<dbReference type="SUPFAM" id="SSF47413">
    <property type="entry name" value="lambda repressor-like DNA-binding domains"/>
    <property type="match status" value="1"/>
</dbReference>
<name>X1PPA1_9ZZZZ</name>
<comment type="caution">
    <text evidence="2">The sequence shown here is derived from an EMBL/GenBank/DDBJ whole genome shotgun (WGS) entry which is preliminary data.</text>
</comment>
<dbReference type="EMBL" id="BARV01032172">
    <property type="protein sequence ID" value="GAI32709.1"/>
    <property type="molecule type" value="Genomic_DNA"/>
</dbReference>
<sequence>MNQHPIFTKYRRQYLYQATGYSLGLLSRVATGKMPASRPFIERVCYRLGEPEEALFLPDDPPDDPPVDIESSVGQWLRERCQEEHLTSRQAAARTDLSHATIRDTINGTRPDPQTIRKLALGFANGTAERLALEDELLVRAGHRTPRPEEEFNEPLTQLIDAVAGFDKPRLKLMQDVASLIVEIGAKNA</sequence>
<proteinExistence type="predicted"/>
<dbReference type="Gene3D" id="1.10.260.40">
    <property type="entry name" value="lambda repressor-like DNA-binding domains"/>
    <property type="match status" value="1"/>
</dbReference>
<dbReference type="PROSITE" id="PS50943">
    <property type="entry name" value="HTH_CROC1"/>
    <property type="match status" value="1"/>
</dbReference>
<dbReference type="CDD" id="cd00093">
    <property type="entry name" value="HTH_XRE"/>
    <property type="match status" value="1"/>
</dbReference>
<accession>X1PPA1</accession>
<reference evidence="2" key="1">
    <citation type="journal article" date="2014" name="Front. Microbiol.">
        <title>High frequency of phylogenetically diverse reductive dehalogenase-homologous genes in deep subseafloor sedimentary metagenomes.</title>
        <authorList>
            <person name="Kawai M."/>
            <person name="Futagami T."/>
            <person name="Toyoda A."/>
            <person name="Takaki Y."/>
            <person name="Nishi S."/>
            <person name="Hori S."/>
            <person name="Arai W."/>
            <person name="Tsubouchi T."/>
            <person name="Morono Y."/>
            <person name="Uchiyama I."/>
            <person name="Ito T."/>
            <person name="Fujiyama A."/>
            <person name="Inagaki F."/>
            <person name="Takami H."/>
        </authorList>
    </citation>
    <scope>NUCLEOTIDE SEQUENCE</scope>
    <source>
        <strain evidence="2">Expedition CK06-06</strain>
    </source>
</reference>
<dbReference type="SMART" id="SM00530">
    <property type="entry name" value="HTH_XRE"/>
    <property type="match status" value="2"/>
</dbReference>
<gene>
    <name evidence="2" type="ORF">S06H3_50767</name>
</gene>
<evidence type="ECO:0000259" key="1">
    <source>
        <dbReference type="PROSITE" id="PS50943"/>
    </source>
</evidence>
<evidence type="ECO:0000313" key="2">
    <source>
        <dbReference type="EMBL" id="GAI32709.1"/>
    </source>
</evidence>
<dbReference type="GO" id="GO:0003677">
    <property type="term" value="F:DNA binding"/>
    <property type="evidence" value="ECO:0007669"/>
    <property type="project" value="InterPro"/>
</dbReference>
<dbReference type="Pfam" id="PF01381">
    <property type="entry name" value="HTH_3"/>
    <property type="match status" value="1"/>
</dbReference>
<dbReference type="InterPro" id="IPR001387">
    <property type="entry name" value="Cro/C1-type_HTH"/>
</dbReference>
<organism evidence="2">
    <name type="scientific">marine sediment metagenome</name>
    <dbReference type="NCBI Taxonomy" id="412755"/>
    <lineage>
        <taxon>unclassified sequences</taxon>
        <taxon>metagenomes</taxon>
        <taxon>ecological metagenomes</taxon>
    </lineage>
</organism>
<feature type="domain" description="HTH cro/C1-type" evidence="1">
    <location>
        <begin position="77"/>
        <end position="131"/>
    </location>
</feature>
<dbReference type="AlphaFoldDB" id="X1PPA1"/>
<dbReference type="InterPro" id="IPR010982">
    <property type="entry name" value="Lambda_DNA-bd_dom_sf"/>
</dbReference>
<protein>
    <recommendedName>
        <fullName evidence="1">HTH cro/C1-type domain-containing protein</fullName>
    </recommendedName>
</protein>